<dbReference type="InterPro" id="IPR050730">
    <property type="entry name" value="UBX_domain-protein"/>
</dbReference>
<dbReference type="AlphaFoldDB" id="A0A1D2N5A1"/>
<sequence>MMGAGNGKPSVSQPSPNRPITRAYRRMLSQELEPQGGGQQREENGDRKRPTEDGRGDSDRPKPIKKGKYDEKNEEEVIIDDDSEYSDSEYSDAESPINQRRPAPRETPSTTRSIVAEQNHAYNESLRADKEKERVKQEKAKEKEALNDAKEKILRLKKEAEESLPVEGSTGEEGVFPLVLRLPTGKSVRRNFRATDSIHTLRQFAFSQDATPVRFEIVKYPNEVLPVGKNGDGSTLTLKDVGITKREALHVRMQERD</sequence>
<feature type="compositionally biased region" description="Basic and acidic residues" evidence="1">
    <location>
        <begin position="126"/>
        <end position="144"/>
    </location>
</feature>
<protein>
    <submittedName>
        <fullName evidence="3">FAS-associated factor 2-B</fullName>
    </submittedName>
</protein>
<feature type="compositionally biased region" description="Basic and acidic residues" evidence="1">
    <location>
        <begin position="40"/>
        <end position="71"/>
    </location>
</feature>
<dbReference type="EMBL" id="LJIJ01000207">
    <property type="protein sequence ID" value="ODN00434.1"/>
    <property type="molecule type" value="Genomic_DNA"/>
</dbReference>
<gene>
    <name evidence="3" type="ORF">Ocin01_06250</name>
</gene>
<name>A0A1D2N5A1_ORCCI</name>
<dbReference type="PANTHER" id="PTHR23322:SF1">
    <property type="entry name" value="FAS-ASSOCIATED FACTOR 2"/>
    <property type="match status" value="1"/>
</dbReference>
<dbReference type="GO" id="GO:0036503">
    <property type="term" value="P:ERAD pathway"/>
    <property type="evidence" value="ECO:0007669"/>
    <property type="project" value="TreeGrafter"/>
</dbReference>
<evidence type="ECO:0000313" key="4">
    <source>
        <dbReference type="Proteomes" id="UP000094527"/>
    </source>
</evidence>
<comment type="caution">
    <text evidence="3">The sequence shown here is derived from an EMBL/GenBank/DDBJ whole genome shotgun (WGS) entry which is preliminary data.</text>
</comment>
<dbReference type="STRING" id="48709.A0A1D2N5A1"/>
<dbReference type="OrthoDB" id="1026733at2759"/>
<evidence type="ECO:0000259" key="2">
    <source>
        <dbReference type="PROSITE" id="PS50033"/>
    </source>
</evidence>
<accession>A0A1D2N5A1</accession>
<feature type="region of interest" description="Disordered" evidence="1">
    <location>
        <begin position="1"/>
        <end position="144"/>
    </location>
</feature>
<proteinExistence type="predicted"/>
<dbReference type="GO" id="GO:0005783">
    <property type="term" value="C:endoplasmic reticulum"/>
    <property type="evidence" value="ECO:0007669"/>
    <property type="project" value="TreeGrafter"/>
</dbReference>
<dbReference type="Pfam" id="PF00789">
    <property type="entry name" value="UBX"/>
    <property type="match status" value="1"/>
</dbReference>
<dbReference type="PANTHER" id="PTHR23322">
    <property type="entry name" value="FAS-ASSOCIATED PROTEIN"/>
    <property type="match status" value="1"/>
</dbReference>
<dbReference type="Proteomes" id="UP000094527">
    <property type="component" value="Unassembled WGS sequence"/>
</dbReference>
<dbReference type="Gene3D" id="3.10.20.90">
    <property type="entry name" value="Phosphatidylinositol 3-kinase Catalytic Subunit, Chain A, domain 1"/>
    <property type="match status" value="1"/>
</dbReference>
<dbReference type="InterPro" id="IPR029071">
    <property type="entry name" value="Ubiquitin-like_domsf"/>
</dbReference>
<organism evidence="3 4">
    <name type="scientific">Orchesella cincta</name>
    <name type="common">Springtail</name>
    <name type="synonym">Podura cincta</name>
    <dbReference type="NCBI Taxonomy" id="48709"/>
    <lineage>
        <taxon>Eukaryota</taxon>
        <taxon>Metazoa</taxon>
        <taxon>Ecdysozoa</taxon>
        <taxon>Arthropoda</taxon>
        <taxon>Hexapoda</taxon>
        <taxon>Collembola</taxon>
        <taxon>Entomobryomorpha</taxon>
        <taxon>Entomobryoidea</taxon>
        <taxon>Orchesellidae</taxon>
        <taxon>Orchesellinae</taxon>
        <taxon>Orchesella</taxon>
    </lineage>
</organism>
<reference evidence="3 4" key="1">
    <citation type="journal article" date="2016" name="Genome Biol. Evol.">
        <title>Gene Family Evolution Reflects Adaptation to Soil Environmental Stressors in the Genome of the Collembolan Orchesella cincta.</title>
        <authorList>
            <person name="Faddeeva-Vakhrusheva A."/>
            <person name="Derks M.F."/>
            <person name="Anvar S.Y."/>
            <person name="Agamennone V."/>
            <person name="Suring W."/>
            <person name="Smit S."/>
            <person name="van Straalen N.M."/>
            <person name="Roelofs D."/>
        </authorList>
    </citation>
    <scope>NUCLEOTIDE SEQUENCE [LARGE SCALE GENOMIC DNA]</scope>
    <source>
        <tissue evidence="3">Mixed pool</tissue>
    </source>
</reference>
<feature type="compositionally biased region" description="Acidic residues" evidence="1">
    <location>
        <begin position="72"/>
        <end position="92"/>
    </location>
</feature>
<keyword evidence="4" id="KW-1185">Reference proteome</keyword>
<dbReference type="PROSITE" id="PS50033">
    <property type="entry name" value="UBX"/>
    <property type="match status" value="1"/>
</dbReference>
<feature type="domain" description="UBX" evidence="2">
    <location>
        <begin position="171"/>
        <end position="204"/>
    </location>
</feature>
<evidence type="ECO:0000313" key="3">
    <source>
        <dbReference type="EMBL" id="ODN00434.1"/>
    </source>
</evidence>
<dbReference type="SUPFAM" id="SSF54236">
    <property type="entry name" value="Ubiquitin-like"/>
    <property type="match status" value="1"/>
</dbReference>
<evidence type="ECO:0000256" key="1">
    <source>
        <dbReference type="SAM" id="MobiDB-lite"/>
    </source>
</evidence>
<dbReference type="InterPro" id="IPR001012">
    <property type="entry name" value="UBX_dom"/>
</dbReference>
<dbReference type="GO" id="GO:0043130">
    <property type="term" value="F:ubiquitin binding"/>
    <property type="evidence" value="ECO:0007669"/>
    <property type="project" value="TreeGrafter"/>
</dbReference>